<sequence>MVGDRADAMLEVMDEEGIVGSRLSPVGANGGIGLTRRRRGSLRKAQSPM</sequence>
<dbReference type="Proteomes" id="UP000009045">
    <property type="component" value="Plasmid pSmeSM11a"/>
</dbReference>
<protein>
    <submittedName>
        <fullName evidence="2">Uncharacterized protein</fullName>
    </submittedName>
</protein>
<reference evidence="3" key="2">
    <citation type="journal article" date="2011" name="J. Biotechnol.">
        <title>The complete genome sequence of the dominant Sinorhizobium meliloti field isolate SM11 extends the S. meliloti pan-genome.</title>
        <authorList>
            <person name="Schneiker-Bekel S."/>
            <person name="Wibberg D."/>
            <person name="Bekel T."/>
            <person name="Blom J."/>
            <person name="Linke B."/>
            <person name="Neuweger H."/>
            <person name="Stiens M."/>
            <person name="Vorholter F.J."/>
            <person name="Weidner S."/>
            <person name="Goesmann A."/>
            <person name="Puhler A."/>
            <person name="Schluter A."/>
        </authorList>
    </citation>
    <scope>NUCLEOTIDE SEQUENCE [LARGE SCALE GENOMIC DNA]</scope>
    <source>
        <strain evidence="3">SM11</strain>
        <plasmid evidence="3">pSmeSM11a</plasmid>
    </source>
</reference>
<evidence type="ECO:0000313" key="2">
    <source>
        <dbReference type="EMBL" id="ABA56029.1"/>
    </source>
</evidence>
<name>Q1WLH1_SINMM</name>
<evidence type="ECO:0000313" key="3">
    <source>
        <dbReference type="Proteomes" id="UP000009045"/>
    </source>
</evidence>
<dbReference type="EMBL" id="DQ145546">
    <property type="protein sequence ID" value="ABA56029.1"/>
    <property type="molecule type" value="Genomic_DNA"/>
</dbReference>
<evidence type="ECO:0000256" key="1">
    <source>
        <dbReference type="SAM" id="MobiDB-lite"/>
    </source>
</evidence>
<reference evidence="2 3" key="1">
    <citation type="journal article" date="2006" name="Appl. Environ. Microbiol.">
        <title>Sequence analysis of the 144-kilobase accessory plasmid pSmeSM11a, isolated from a dominant Sinorhizobium meliloti strain identified during a long-term field release experiment.</title>
        <authorList>
            <person name="Stiens M."/>
            <person name="Schneiker S."/>
            <person name="Keller M."/>
            <person name="Kuhn S."/>
            <person name="Puhler A."/>
            <person name="Schluter A."/>
        </authorList>
    </citation>
    <scope>NUCLEOTIDE SEQUENCE [LARGE SCALE GENOMIC DNA]</scope>
    <source>
        <strain evidence="3">SM11</strain>
        <plasmid evidence="2 3">pSmeSM11a</plasmid>
    </source>
</reference>
<accession>Q1WLH1</accession>
<keyword evidence="2" id="KW-0614">Plasmid</keyword>
<proteinExistence type="predicted"/>
<geneLocation type="plasmid" evidence="2 3">
    <name>pSmeSM11a</name>
</geneLocation>
<dbReference type="AlphaFoldDB" id="Q1WLH1"/>
<feature type="region of interest" description="Disordered" evidence="1">
    <location>
        <begin position="24"/>
        <end position="49"/>
    </location>
</feature>
<organism evidence="2 3">
    <name type="scientific">Sinorhizobium meliloti (strain SM11)</name>
    <dbReference type="NCBI Taxonomy" id="707241"/>
    <lineage>
        <taxon>Bacteria</taxon>
        <taxon>Pseudomonadati</taxon>
        <taxon>Pseudomonadota</taxon>
        <taxon>Alphaproteobacteria</taxon>
        <taxon>Hyphomicrobiales</taxon>
        <taxon>Rhizobiaceae</taxon>
        <taxon>Sinorhizobium/Ensifer group</taxon>
        <taxon>Sinorhizobium</taxon>
    </lineage>
</organism>